<sequence length="396" mass="43844">MAVLQNARGGWGLQDQHQRVIRRLGYAYDETSSVNDSSLSTIYVEYIVPSAPTLQLQNVVNFIIPHCTGQRRHSNSIRPWGELWGGSLPPRFNEPTHDLIEKANQNPTLTQSVSFKPLEQYWQFLGDGSVIKDAEWTWRINVTNIDAPDADTNGSITGSHVVETYDFTWLVSGNISTALDGTTNRLCVKTLGDWVDLPANVTNAYGDNDRDSTDCGPVLGQDCVNAILAQGSRPSATDCNFNLASSSWAQIPECRDSFGVTSKAFHGFSEQYYGFSLFKNNSKILTSGRGFLWNITEPVDGTNSRSFHNLANKLHILLLDMSFSFVAPGKYPGPQLLCTCVNTTKLSEVDIDGDGVAFTSETVLESRSLGASIHRMAYHWPWVMIFSFSATFLAFL</sequence>
<protein>
    <submittedName>
        <fullName evidence="1">Uu.00g035660.m01.CDS01</fullName>
    </submittedName>
</protein>
<dbReference type="EMBL" id="CAUWAG010000003">
    <property type="protein sequence ID" value="CAJ2500713.1"/>
    <property type="molecule type" value="Genomic_DNA"/>
</dbReference>
<name>A0AAI8V9D6_9PEZI</name>
<evidence type="ECO:0000313" key="2">
    <source>
        <dbReference type="Proteomes" id="UP001295740"/>
    </source>
</evidence>
<comment type="caution">
    <text evidence="1">The sequence shown here is derived from an EMBL/GenBank/DDBJ whole genome shotgun (WGS) entry which is preliminary data.</text>
</comment>
<gene>
    <name evidence="1" type="ORF">KHLLAP_LOCUS1181</name>
</gene>
<dbReference type="AlphaFoldDB" id="A0AAI8V9D6"/>
<reference evidence="1" key="1">
    <citation type="submission" date="2023-10" db="EMBL/GenBank/DDBJ databases">
        <authorList>
            <person name="Hackl T."/>
        </authorList>
    </citation>
    <scope>NUCLEOTIDE SEQUENCE</scope>
</reference>
<organism evidence="1 2">
    <name type="scientific">Anthostomella pinea</name>
    <dbReference type="NCBI Taxonomy" id="933095"/>
    <lineage>
        <taxon>Eukaryota</taxon>
        <taxon>Fungi</taxon>
        <taxon>Dikarya</taxon>
        <taxon>Ascomycota</taxon>
        <taxon>Pezizomycotina</taxon>
        <taxon>Sordariomycetes</taxon>
        <taxon>Xylariomycetidae</taxon>
        <taxon>Xylariales</taxon>
        <taxon>Xylariaceae</taxon>
        <taxon>Anthostomella</taxon>
    </lineage>
</organism>
<keyword evidence="2" id="KW-1185">Reference proteome</keyword>
<accession>A0AAI8V9D6</accession>
<proteinExistence type="predicted"/>
<evidence type="ECO:0000313" key="1">
    <source>
        <dbReference type="EMBL" id="CAJ2500713.1"/>
    </source>
</evidence>
<dbReference type="Proteomes" id="UP001295740">
    <property type="component" value="Unassembled WGS sequence"/>
</dbReference>